<sequence>MKRKNSARLCAMLTLSLLSASALAESNDTGTSAEELGLSDYRYFMIYPHLERAFRAQKENDETTAIAEFRHVLQQAPDNVPLTQHLAEAYRHFGHNKQARQLLKDQLKRHPGDKRLQQQLEAIPYQAEPMATVEQLRLAQKLCNAEPTSRCRSDIGQSALTLKQLTIAKAQLDDGAFAASPQGQQLENNLLQRAIYLKVWQMVDEIFTRKQQQHPLSEAEKKQWFSALLNGQLDDHIHTLQAQGIFNSPQDQLQWASALATRNEQTKLENYLAEHQPRFDDEAQEKNWLYLIARYGNDPLHQLVQFAPQFAANRRYVANAVLPSMIKSGDYAAAQRVLDTLPEDEMLTERYMLSVASHNTAQSLALARRMYQRDRQNMQLLDQLTWQLTEAGQSREASELLLQRYPLDASTPQAGRLTARLFQLFQAHPEQLTPALLNRLTQPLPTPALRQLQSQLPGVGDDCRVVRRLLGDMSDSYDAYSWRRLASCYRGDLPGVALFALQQAEKRQPDAYQRRAVAYQAYAVENYASAMQGWRSLALSDMSDADLIAAANTAQAAGDASARDRWLDEAQKRGKTNSEAWWWLHAQRYLPAQPKLALADLTRAIEIQPTVRALTSRADLYRLARNKQNNISDLRQALALEPGNGATQAALGYALWRNGDYLESRAMLEQALKSTPDDPQLPRQLMYVNERLDDRNQTQLYARQLIDETNDAAQVTPLTPAQNQELYNIRRLHENIARRWTFSIDSTVGLRSGTMSSASPQSGGPTPGKSYRSYGQMEAEYRLGRNMLVKGDTLAVYSRVFGDTGSSKVMMPVKNPTSGTGIRWKPFYNFTLFFAVEQQFSLANHANTSDTMLRASASFLNNGKFSDEWHPNGSGWLAQNLYLDAAQYVRRDIQSATADYRISWHQKVAQGQTLEPYAHLQINSDYNGKNRDDRRSNDDYISDSIQVNQLGGIGVRWNIWTGETRYNAWPHKISLGLEYQRTFSTINQAPGERNNAFFTLGVHW</sequence>
<proteinExistence type="predicted"/>
<dbReference type="InterPro" id="IPR025137">
    <property type="entry name" value="NfrA_C"/>
</dbReference>
<dbReference type="STRING" id="1926881.BTJ39_17820"/>
<dbReference type="AlphaFoldDB" id="A0A1S8YI04"/>
<dbReference type="InterPro" id="IPR011990">
    <property type="entry name" value="TPR-like_helical_dom_sf"/>
</dbReference>
<evidence type="ECO:0000259" key="3">
    <source>
        <dbReference type="Pfam" id="PF13283"/>
    </source>
</evidence>
<dbReference type="Proteomes" id="UP000190667">
    <property type="component" value="Unassembled WGS sequence"/>
</dbReference>
<dbReference type="Gene3D" id="1.25.40.10">
    <property type="entry name" value="Tetratricopeptide repeat domain"/>
    <property type="match status" value="2"/>
</dbReference>
<feature type="chain" id="PRO_5010567187" evidence="2">
    <location>
        <begin position="25"/>
        <end position="1004"/>
    </location>
</feature>
<feature type="signal peptide" evidence="2">
    <location>
        <begin position="1"/>
        <end position="24"/>
    </location>
</feature>
<dbReference type="Pfam" id="PF13283">
    <property type="entry name" value="NfrA_C"/>
    <property type="match status" value="1"/>
</dbReference>
<name>A0A1S8YI04_9GAMM</name>
<dbReference type="SUPFAM" id="SSF48452">
    <property type="entry name" value="TPR-like"/>
    <property type="match status" value="2"/>
</dbReference>
<dbReference type="NCBIfam" id="NF007302">
    <property type="entry name" value="PRK09782.1"/>
    <property type="match status" value="1"/>
</dbReference>
<evidence type="ECO:0000313" key="4">
    <source>
        <dbReference type="EMBL" id="OON38518.1"/>
    </source>
</evidence>
<dbReference type="OrthoDB" id="7312176at2"/>
<gene>
    <name evidence="4" type="ORF">BTJ39_17820</name>
</gene>
<keyword evidence="4" id="KW-0675">Receptor</keyword>
<keyword evidence="2" id="KW-0732">Signal</keyword>
<evidence type="ECO:0000256" key="2">
    <source>
        <dbReference type="SAM" id="SignalP"/>
    </source>
</evidence>
<dbReference type="Pfam" id="PF14559">
    <property type="entry name" value="TPR_19"/>
    <property type="match status" value="2"/>
</dbReference>
<feature type="region of interest" description="Disordered" evidence="1">
    <location>
        <begin position="753"/>
        <end position="772"/>
    </location>
</feature>
<organism evidence="4 5">
    <name type="scientific">Izhakiella australiensis</name>
    <dbReference type="NCBI Taxonomy" id="1926881"/>
    <lineage>
        <taxon>Bacteria</taxon>
        <taxon>Pseudomonadati</taxon>
        <taxon>Pseudomonadota</taxon>
        <taxon>Gammaproteobacteria</taxon>
        <taxon>Enterobacterales</taxon>
        <taxon>Erwiniaceae</taxon>
        <taxon>Izhakiella</taxon>
    </lineage>
</organism>
<evidence type="ECO:0000256" key="1">
    <source>
        <dbReference type="SAM" id="MobiDB-lite"/>
    </source>
</evidence>
<keyword evidence="5" id="KW-1185">Reference proteome</keyword>
<comment type="caution">
    <text evidence="4">The sequence shown here is derived from an EMBL/GenBank/DDBJ whole genome shotgun (WGS) entry which is preliminary data.</text>
</comment>
<dbReference type="InterPro" id="IPR019734">
    <property type="entry name" value="TPR_rpt"/>
</dbReference>
<dbReference type="RefSeq" id="WP_078004040.1">
    <property type="nucleotide sequence ID" value="NZ_MRUL01000015.1"/>
</dbReference>
<reference evidence="4 5" key="1">
    <citation type="submission" date="2016-12" db="EMBL/GenBank/DDBJ databases">
        <title>Izhakiella australiana sp. nov. of genus Izhakiella isolated from Australian desert.</title>
        <authorList>
            <person name="Ji M."/>
        </authorList>
    </citation>
    <scope>NUCLEOTIDE SEQUENCE [LARGE SCALE GENOMIC DNA]</scope>
    <source>
        <strain evidence="4 5">D4N98</strain>
    </source>
</reference>
<protein>
    <submittedName>
        <fullName evidence="4">Phage receptor</fullName>
    </submittedName>
</protein>
<feature type="domain" description="Bacteriophage N4 adsorption protein A C-terminal" evidence="3">
    <location>
        <begin position="809"/>
        <end position="991"/>
    </location>
</feature>
<evidence type="ECO:0000313" key="5">
    <source>
        <dbReference type="Proteomes" id="UP000190667"/>
    </source>
</evidence>
<feature type="compositionally biased region" description="Polar residues" evidence="1">
    <location>
        <begin position="753"/>
        <end position="764"/>
    </location>
</feature>
<dbReference type="SMART" id="SM00028">
    <property type="entry name" value="TPR"/>
    <property type="match status" value="4"/>
</dbReference>
<dbReference type="EMBL" id="MRUL01000015">
    <property type="protein sequence ID" value="OON38518.1"/>
    <property type="molecule type" value="Genomic_DNA"/>
</dbReference>
<accession>A0A1S8YI04</accession>